<evidence type="ECO:0000313" key="7">
    <source>
        <dbReference type="Proteomes" id="UP000677082"/>
    </source>
</evidence>
<sequence>MSGPNDRPAPGGPHDRPAPGGPHDRPAAGGLRARLVAGDTLFGTFLGLGSALATEACAVAGFDWLLVDLEHGGGDERALLHQQLAAEARRVPMLARVESAERIRTGRLLDAGVAGVMFPRLDSAADVRAAVRHLRYPPEGDRGVATYNRVYDFGLRPEGLDTANDGVVGIVQIESRGALAATAEIAAVPGVDVLFVGPRDLSTDLGCAGRFDAPEFVAALDQVLTAAKDAGIAAGILAGDPQQAAAYTALGFRFVGVGSDASLLARCATEVVRQLQHSCK</sequence>
<protein>
    <submittedName>
        <fullName evidence="6">2,4-dihydroxyhept-2-ene-1,7-dioic acid aldolase</fullName>
    </submittedName>
</protein>
<proteinExistence type="inferred from homology"/>
<dbReference type="EMBL" id="BOQN01000040">
    <property type="protein sequence ID" value="GIM91142.1"/>
    <property type="molecule type" value="Genomic_DNA"/>
</dbReference>
<dbReference type="GO" id="GO:0016832">
    <property type="term" value="F:aldehyde-lyase activity"/>
    <property type="evidence" value="ECO:0007669"/>
    <property type="project" value="TreeGrafter"/>
</dbReference>
<dbReference type="InterPro" id="IPR040442">
    <property type="entry name" value="Pyrv_kinase-like_dom_sf"/>
</dbReference>
<dbReference type="InterPro" id="IPR005000">
    <property type="entry name" value="Aldolase/citrate-lyase_domain"/>
</dbReference>
<dbReference type="SUPFAM" id="SSF51621">
    <property type="entry name" value="Phosphoenolpyruvate/pyruvate domain"/>
    <property type="match status" value="1"/>
</dbReference>
<reference evidence="6 7" key="1">
    <citation type="submission" date="2021-03" db="EMBL/GenBank/DDBJ databases">
        <title>Whole genome shotgun sequence of Actinoplanes toevensis NBRC 105298.</title>
        <authorList>
            <person name="Komaki H."/>
            <person name="Tamura T."/>
        </authorList>
    </citation>
    <scope>NUCLEOTIDE SEQUENCE [LARGE SCALE GENOMIC DNA]</scope>
    <source>
        <strain evidence="6 7">NBRC 105298</strain>
    </source>
</reference>
<dbReference type="InterPro" id="IPR015813">
    <property type="entry name" value="Pyrv/PenolPyrv_kinase-like_dom"/>
</dbReference>
<dbReference type="InterPro" id="IPR050251">
    <property type="entry name" value="HpcH-HpaI_aldolase"/>
</dbReference>
<organism evidence="6 7">
    <name type="scientific">Paractinoplanes toevensis</name>
    <dbReference type="NCBI Taxonomy" id="571911"/>
    <lineage>
        <taxon>Bacteria</taxon>
        <taxon>Bacillati</taxon>
        <taxon>Actinomycetota</taxon>
        <taxon>Actinomycetes</taxon>
        <taxon>Micromonosporales</taxon>
        <taxon>Micromonosporaceae</taxon>
        <taxon>Paractinoplanes</taxon>
    </lineage>
</organism>
<evidence type="ECO:0000256" key="3">
    <source>
        <dbReference type="ARBA" id="ARBA00023239"/>
    </source>
</evidence>
<keyword evidence="7" id="KW-1185">Reference proteome</keyword>
<evidence type="ECO:0000259" key="5">
    <source>
        <dbReference type="Pfam" id="PF03328"/>
    </source>
</evidence>
<dbReference type="GO" id="GO:0005737">
    <property type="term" value="C:cytoplasm"/>
    <property type="evidence" value="ECO:0007669"/>
    <property type="project" value="TreeGrafter"/>
</dbReference>
<evidence type="ECO:0000256" key="4">
    <source>
        <dbReference type="SAM" id="MobiDB-lite"/>
    </source>
</evidence>
<comment type="caution">
    <text evidence="6">The sequence shown here is derived from an EMBL/GenBank/DDBJ whole genome shotgun (WGS) entry which is preliminary data.</text>
</comment>
<dbReference type="PANTHER" id="PTHR30502">
    <property type="entry name" value="2-KETO-3-DEOXY-L-RHAMNONATE ALDOLASE"/>
    <property type="match status" value="1"/>
</dbReference>
<dbReference type="Gene3D" id="3.20.20.60">
    <property type="entry name" value="Phosphoenolpyruvate-binding domains"/>
    <property type="match status" value="1"/>
</dbReference>
<dbReference type="AlphaFoldDB" id="A0A919W0C7"/>
<comment type="similarity">
    <text evidence="1">Belongs to the HpcH/HpaI aldolase family.</text>
</comment>
<dbReference type="Proteomes" id="UP000677082">
    <property type="component" value="Unassembled WGS sequence"/>
</dbReference>
<accession>A0A919W0C7</accession>
<dbReference type="PANTHER" id="PTHR30502:SF0">
    <property type="entry name" value="PHOSPHOENOLPYRUVATE CARBOXYLASE FAMILY PROTEIN"/>
    <property type="match status" value="1"/>
</dbReference>
<keyword evidence="3" id="KW-0456">Lyase</keyword>
<feature type="compositionally biased region" description="Basic and acidic residues" evidence="4">
    <location>
        <begin position="13"/>
        <end position="26"/>
    </location>
</feature>
<gene>
    <name evidence="6" type="primary">hpaI2</name>
    <name evidence="6" type="ORF">Ato02nite_029350</name>
</gene>
<feature type="domain" description="HpcH/HpaI aldolase/citrate lyase" evidence="5">
    <location>
        <begin position="42"/>
        <end position="265"/>
    </location>
</feature>
<name>A0A919W0C7_9ACTN</name>
<keyword evidence="2" id="KW-0479">Metal-binding</keyword>
<evidence type="ECO:0000256" key="2">
    <source>
        <dbReference type="ARBA" id="ARBA00022723"/>
    </source>
</evidence>
<evidence type="ECO:0000256" key="1">
    <source>
        <dbReference type="ARBA" id="ARBA00005568"/>
    </source>
</evidence>
<dbReference type="Pfam" id="PF03328">
    <property type="entry name" value="HpcH_HpaI"/>
    <property type="match status" value="1"/>
</dbReference>
<dbReference type="GO" id="GO:0046872">
    <property type="term" value="F:metal ion binding"/>
    <property type="evidence" value="ECO:0007669"/>
    <property type="project" value="UniProtKB-KW"/>
</dbReference>
<feature type="region of interest" description="Disordered" evidence="4">
    <location>
        <begin position="1"/>
        <end position="29"/>
    </location>
</feature>
<evidence type="ECO:0000313" key="6">
    <source>
        <dbReference type="EMBL" id="GIM91142.1"/>
    </source>
</evidence>
<dbReference type="RefSeq" id="WP_213007052.1">
    <property type="nucleotide sequence ID" value="NZ_BOQN01000040.1"/>
</dbReference>